<evidence type="ECO:0000313" key="16">
    <source>
        <dbReference type="Proteomes" id="UP001378592"/>
    </source>
</evidence>
<dbReference type="InterPro" id="IPR027417">
    <property type="entry name" value="P-loop_NTPase"/>
</dbReference>
<evidence type="ECO:0000313" key="15">
    <source>
        <dbReference type="EMBL" id="KAK7873242.1"/>
    </source>
</evidence>
<feature type="compositionally biased region" description="Basic residues" evidence="13">
    <location>
        <begin position="1"/>
        <end position="10"/>
    </location>
</feature>
<evidence type="ECO:0000256" key="2">
    <source>
        <dbReference type="ARBA" id="ARBA00004496"/>
    </source>
</evidence>
<dbReference type="PROSITE" id="PS00211">
    <property type="entry name" value="ABC_TRANSPORTER_1"/>
    <property type="match status" value="1"/>
</dbReference>
<keyword evidence="7" id="KW-0547">Nucleotide-binding</keyword>
<evidence type="ECO:0000256" key="10">
    <source>
        <dbReference type="ARBA" id="ARBA00023242"/>
    </source>
</evidence>
<dbReference type="InterPro" id="IPR003593">
    <property type="entry name" value="AAA+_ATPase"/>
</dbReference>
<feature type="compositionally biased region" description="Basic and acidic residues" evidence="13">
    <location>
        <begin position="673"/>
        <end position="708"/>
    </location>
</feature>
<dbReference type="NCBIfam" id="NF000355">
    <property type="entry name" value="ribo_prot_ABC_F"/>
    <property type="match status" value="1"/>
</dbReference>
<comment type="caution">
    <text evidence="15">The sequence shown here is derived from an EMBL/GenBank/DDBJ whole genome shotgun (WGS) entry which is preliminary data.</text>
</comment>
<feature type="region of interest" description="Disordered" evidence="13">
    <location>
        <begin position="673"/>
        <end position="714"/>
    </location>
</feature>
<keyword evidence="8" id="KW-0067">ATP-binding</keyword>
<feature type="compositionally biased region" description="Low complexity" evidence="13">
    <location>
        <begin position="242"/>
        <end position="261"/>
    </location>
</feature>
<dbReference type="InterPro" id="IPR003439">
    <property type="entry name" value="ABC_transporter-like_ATP-bd"/>
</dbReference>
<dbReference type="PANTHER" id="PTHR19211">
    <property type="entry name" value="ATP-BINDING TRANSPORT PROTEIN-RELATED"/>
    <property type="match status" value="1"/>
</dbReference>
<sequence>MPPKKSKGNKKTHDDDDFEEKPKSKITDENEQVNSKVSKTSKKKGKGKGKKDDWSEDEDVVDIKKKGKDSDEDEIPQPARKDKKSKTQKKVSDESDIDEDDGVSAKGNKQKAQAFDSDDDVSFKTNKKDKRAKTKKKSENESVENGVKGVGDTSKQAKPISKKNQKSRGKKDEWSENEDDDNKDFLKRLSESEDELPVARVTKKDKKKVKNKKKIEVTESNDSESEVSDQLNDSESENEAPSKTSSKGAKTNNKNKSSNADNIDEITERVEKVELQEHSDSSNKRNVSEKQKSVKSKDTREVDILDNESSNKIKPAIKYQKPVKSKESSPAEEDEDIPEKDNTEMPDAGDGTPGSAVKKLTHKEKKKLKKQMEYEKQMETLTKKGGQGHSELGENFTVSQVQKTAGQLQALENAVDIKVENFSISAKGNDLFVNATLLIANGRRYGLVGPNGHGKTTLLRHIASRAFPIPPSIDILCCEQEVVADDLSAVETVLKADVKRTELLAECKKLEAEQEKGNLEVSSRLKEVYEELKAIGADSAEPRARRILAGLGFSREMQNRATKNFSGGWRMRVSLARALFVEPTLLLLDEPTNHLDLNAVIWLDNYLQGWKKTLLIVSHDQSFLDNVCNEVIHLDQQKLHYYKGNYSMFKKMYVQKRKEMIKEYEKQEKRIKELKAHGQSKKQAEKKQKEVLTRKQEKNRSKIAKNEEDQGPQELLQKPRDYIVKFSFPDPPPLQPPILGLHNVTFAYPGQKPLFINCDFGIDLSSRVAIVGPNGVGKSTFLKLLTADLQPQQGDVRRNYRLRIGRFDQHSGEHLTAEESPAEYLMRLFDLPYEKARKQLGTFGLVSHAHTIKMKDLSGGQKARVALAELCLNAPDVVILDEPTNNLDIESIDALADAINEYNGGVIIVSHDERLIRETSCTLWVIEDQTINEVDGDFDDYRKELLDSLGEVINNPSIAANAAVKQ</sequence>
<dbReference type="EMBL" id="JAZDUA010000015">
    <property type="protein sequence ID" value="KAK7873242.1"/>
    <property type="molecule type" value="Genomic_DNA"/>
</dbReference>
<protein>
    <recommendedName>
        <fullName evidence="11">ATP-binding cassette sub-family F member 1</fullName>
    </recommendedName>
</protein>
<gene>
    <name evidence="15" type="ORF">R5R35_011319</name>
</gene>
<dbReference type="Proteomes" id="UP001378592">
    <property type="component" value="Unassembled WGS sequence"/>
</dbReference>
<feature type="compositionally biased region" description="Basic residues" evidence="13">
    <location>
        <begin position="201"/>
        <end position="213"/>
    </location>
</feature>
<keyword evidence="5" id="KW-0597">Phosphoprotein</keyword>
<dbReference type="Gene3D" id="3.40.50.300">
    <property type="entry name" value="P-loop containing nucleotide triphosphate hydrolases"/>
    <property type="match status" value="2"/>
</dbReference>
<name>A0AAN9WA80_9ORTH</name>
<feature type="compositionally biased region" description="Basic residues" evidence="13">
    <location>
        <begin position="125"/>
        <end position="136"/>
    </location>
</feature>
<dbReference type="FunFam" id="3.40.50.300:FF:000472">
    <property type="entry name" value="ATP-binding cassette, sub-family F (GCN20), member 1"/>
    <property type="match status" value="1"/>
</dbReference>
<feature type="compositionally biased region" description="Acidic residues" evidence="13">
    <location>
        <begin position="219"/>
        <end position="238"/>
    </location>
</feature>
<keyword evidence="16" id="KW-1185">Reference proteome</keyword>
<evidence type="ECO:0000256" key="5">
    <source>
        <dbReference type="ARBA" id="ARBA00022553"/>
    </source>
</evidence>
<proteinExistence type="predicted"/>
<feature type="compositionally biased region" description="Basic residues" evidence="13">
    <location>
        <begin position="39"/>
        <end position="49"/>
    </location>
</feature>
<dbReference type="PANTHER" id="PTHR19211:SF14">
    <property type="entry name" value="ATP-BINDING CASSETTE SUB-FAMILY F MEMBER 1"/>
    <property type="match status" value="1"/>
</dbReference>
<keyword evidence="12" id="KW-0175">Coiled coil</keyword>
<dbReference type="InterPro" id="IPR017871">
    <property type="entry name" value="ABC_transporter-like_CS"/>
</dbReference>
<evidence type="ECO:0000256" key="6">
    <source>
        <dbReference type="ARBA" id="ARBA00022737"/>
    </source>
</evidence>
<dbReference type="SMART" id="SM00382">
    <property type="entry name" value="AAA"/>
    <property type="match status" value="2"/>
</dbReference>
<evidence type="ECO:0000256" key="1">
    <source>
        <dbReference type="ARBA" id="ARBA00004259"/>
    </source>
</evidence>
<evidence type="ECO:0000256" key="7">
    <source>
        <dbReference type="ARBA" id="ARBA00022741"/>
    </source>
</evidence>
<dbReference type="FunFam" id="3.40.50.300:FF:000471">
    <property type="entry name" value="ATP-binding cassette, sub-family F (GCN20), member 1"/>
    <property type="match status" value="1"/>
</dbReference>
<keyword evidence="10" id="KW-0539">Nucleus</keyword>
<reference evidence="15 16" key="1">
    <citation type="submission" date="2024-03" db="EMBL/GenBank/DDBJ databases">
        <title>The genome assembly and annotation of the cricket Gryllus longicercus Weissman &amp; Gray.</title>
        <authorList>
            <person name="Szrajer S."/>
            <person name="Gray D."/>
            <person name="Ylla G."/>
        </authorList>
    </citation>
    <scope>NUCLEOTIDE SEQUENCE [LARGE SCALE GENOMIC DNA]</scope>
    <source>
        <strain evidence="15">DAG 2021-001</strain>
        <tissue evidence="15">Whole body minus gut</tissue>
    </source>
</reference>
<feature type="compositionally biased region" description="Basic and acidic residues" evidence="13">
    <location>
        <begin position="266"/>
        <end position="303"/>
    </location>
</feature>
<evidence type="ECO:0000256" key="13">
    <source>
        <dbReference type="SAM" id="MobiDB-lite"/>
    </source>
</evidence>
<evidence type="ECO:0000256" key="8">
    <source>
        <dbReference type="ARBA" id="ARBA00022840"/>
    </source>
</evidence>
<dbReference type="GO" id="GO:0016887">
    <property type="term" value="F:ATP hydrolysis activity"/>
    <property type="evidence" value="ECO:0007669"/>
    <property type="project" value="InterPro"/>
</dbReference>
<evidence type="ECO:0000256" key="4">
    <source>
        <dbReference type="ARBA" id="ARBA00022490"/>
    </source>
</evidence>
<feature type="coiled-coil region" evidence="12">
    <location>
        <begin position="493"/>
        <end position="520"/>
    </location>
</feature>
<evidence type="ECO:0000256" key="11">
    <source>
        <dbReference type="ARBA" id="ARBA00073921"/>
    </source>
</evidence>
<keyword evidence="4" id="KW-0963">Cytoplasm</keyword>
<keyword evidence="6" id="KW-0677">Repeat</keyword>
<keyword evidence="9" id="KW-0010">Activator</keyword>
<evidence type="ECO:0000259" key="14">
    <source>
        <dbReference type="PROSITE" id="PS50893"/>
    </source>
</evidence>
<feature type="domain" description="ABC transporter" evidence="14">
    <location>
        <begin position="739"/>
        <end position="953"/>
    </location>
</feature>
<feature type="compositionally biased region" description="Basic residues" evidence="13">
    <location>
        <begin position="160"/>
        <end position="169"/>
    </location>
</feature>
<evidence type="ECO:0000256" key="3">
    <source>
        <dbReference type="ARBA" id="ARBA00004642"/>
    </source>
</evidence>
<accession>A0AAN9WA80</accession>
<dbReference type="SUPFAM" id="SSF52540">
    <property type="entry name" value="P-loop containing nucleoside triphosphate hydrolases"/>
    <property type="match status" value="2"/>
</dbReference>
<dbReference type="InterPro" id="IPR050611">
    <property type="entry name" value="ABCF"/>
</dbReference>
<dbReference type="GO" id="GO:0005635">
    <property type="term" value="C:nuclear envelope"/>
    <property type="evidence" value="ECO:0007669"/>
    <property type="project" value="UniProtKB-SubCell"/>
</dbReference>
<dbReference type="Pfam" id="PF00005">
    <property type="entry name" value="ABC_tran"/>
    <property type="match status" value="2"/>
</dbReference>
<evidence type="ECO:0000256" key="12">
    <source>
        <dbReference type="SAM" id="Coils"/>
    </source>
</evidence>
<dbReference type="CDD" id="cd03221">
    <property type="entry name" value="ABCF_EF-3"/>
    <property type="match status" value="2"/>
</dbReference>
<comment type="subcellular location">
    <subcellularLocation>
        <location evidence="2">Cytoplasm</location>
    </subcellularLocation>
    <subcellularLocation>
        <location evidence="1">Nucleus envelope</location>
    </subcellularLocation>
    <subcellularLocation>
        <location evidence="3">Nucleus</location>
        <location evidence="3">Nucleoplasm</location>
    </subcellularLocation>
</comment>
<feature type="domain" description="ABC transporter" evidence="14">
    <location>
        <begin position="417"/>
        <end position="661"/>
    </location>
</feature>
<dbReference type="GO" id="GO:0005737">
    <property type="term" value="C:cytoplasm"/>
    <property type="evidence" value="ECO:0007669"/>
    <property type="project" value="UniProtKB-SubCell"/>
</dbReference>
<dbReference type="GO" id="GO:0005654">
    <property type="term" value="C:nucleoplasm"/>
    <property type="evidence" value="ECO:0007669"/>
    <property type="project" value="UniProtKB-SubCell"/>
</dbReference>
<dbReference type="PROSITE" id="PS50893">
    <property type="entry name" value="ABC_TRANSPORTER_2"/>
    <property type="match status" value="2"/>
</dbReference>
<dbReference type="AlphaFoldDB" id="A0AAN9WA80"/>
<evidence type="ECO:0000256" key="9">
    <source>
        <dbReference type="ARBA" id="ARBA00023159"/>
    </source>
</evidence>
<feature type="region of interest" description="Disordered" evidence="13">
    <location>
        <begin position="1"/>
        <end position="367"/>
    </location>
</feature>
<organism evidence="15 16">
    <name type="scientific">Gryllus longicercus</name>
    <dbReference type="NCBI Taxonomy" id="2509291"/>
    <lineage>
        <taxon>Eukaryota</taxon>
        <taxon>Metazoa</taxon>
        <taxon>Ecdysozoa</taxon>
        <taxon>Arthropoda</taxon>
        <taxon>Hexapoda</taxon>
        <taxon>Insecta</taxon>
        <taxon>Pterygota</taxon>
        <taxon>Neoptera</taxon>
        <taxon>Polyneoptera</taxon>
        <taxon>Orthoptera</taxon>
        <taxon>Ensifera</taxon>
        <taxon>Gryllidea</taxon>
        <taxon>Grylloidea</taxon>
        <taxon>Gryllidae</taxon>
        <taxon>Gryllinae</taxon>
        <taxon>Gryllus</taxon>
    </lineage>
</organism>
<dbReference type="GO" id="GO:0005524">
    <property type="term" value="F:ATP binding"/>
    <property type="evidence" value="ECO:0007669"/>
    <property type="project" value="UniProtKB-KW"/>
</dbReference>